<sequence length="184" mass="20520">MEGERRAWNIGASGEEVRNEMKGESQLKRLLLKVSPERVHASYMLETYERPILSQARSSASNNGTVSWYISRLTIGRLSSHALSIKQFRAIDSLNAQSGSGIVCGRHASLRFLHVETEGSPFGIEDSVHVCDAGLHTYFQNLRQLATAVTKSELHIDDQEGDSTGLIAMNNKSARRDITAWNYR</sequence>
<dbReference type="EMBL" id="JAYRBN010000007">
    <property type="protein sequence ID" value="KAL2751127.1"/>
    <property type="molecule type" value="Genomic_DNA"/>
</dbReference>
<proteinExistence type="predicted"/>
<keyword evidence="2" id="KW-1185">Reference proteome</keyword>
<dbReference type="AlphaFoldDB" id="A0ABD2D1B7"/>
<evidence type="ECO:0000313" key="2">
    <source>
        <dbReference type="Proteomes" id="UP001607303"/>
    </source>
</evidence>
<reference evidence="1 2" key="1">
    <citation type="journal article" date="2024" name="Ann. Entomol. Soc. Am.">
        <title>Genomic analyses of the southern and eastern yellowjacket wasps (Hymenoptera: Vespidae) reveal evolutionary signatures of social life.</title>
        <authorList>
            <person name="Catto M.A."/>
            <person name="Caine P.B."/>
            <person name="Orr S.E."/>
            <person name="Hunt B.G."/>
            <person name="Goodisman M.A.D."/>
        </authorList>
    </citation>
    <scope>NUCLEOTIDE SEQUENCE [LARGE SCALE GENOMIC DNA]</scope>
    <source>
        <strain evidence="1">232</strain>
        <tissue evidence="1">Head and thorax</tissue>
    </source>
</reference>
<gene>
    <name evidence="1" type="ORF">V1477_000285</name>
</gene>
<dbReference type="Proteomes" id="UP001607303">
    <property type="component" value="Unassembled WGS sequence"/>
</dbReference>
<accession>A0ABD2D1B7</accession>
<organism evidence="1 2">
    <name type="scientific">Vespula maculifrons</name>
    <name type="common">Eastern yellow jacket</name>
    <name type="synonym">Wasp</name>
    <dbReference type="NCBI Taxonomy" id="7453"/>
    <lineage>
        <taxon>Eukaryota</taxon>
        <taxon>Metazoa</taxon>
        <taxon>Ecdysozoa</taxon>
        <taxon>Arthropoda</taxon>
        <taxon>Hexapoda</taxon>
        <taxon>Insecta</taxon>
        <taxon>Pterygota</taxon>
        <taxon>Neoptera</taxon>
        <taxon>Endopterygota</taxon>
        <taxon>Hymenoptera</taxon>
        <taxon>Apocrita</taxon>
        <taxon>Aculeata</taxon>
        <taxon>Vespoidea</taxon>
        <taxon>Vespidae</taxon>
        <taxon>Vespinae</taxon>
        <taxon>Vespula</taxon>
    </lineage>
</organism>
<evidence type="ECO:0000313" key="1">
    <source>
        <dbReference type="EMBL" id="KAL2751127.1"/>
    </source>
</evidence>
<protein>
    <submittedName>
        <fullName evidence="1">Uncharacterized protein</fullName>
    </submittedName>
</protein>
<comment type="caution">
    <text evidence="1">The sequence shown here is derived from an EMBL/GenBank/DDBJ whole genome shotgun (WGS) entry which is preliminary data.</text>
</comment>
<name>A0ABD2D1B7_VESMC</name>